<accession>A0ABQ9IR77</accession>
<protein>
    <submittedName>
        <fullName evidence="1">Uncharacterized protein</fullName>
    </submittedName>
</protein>
<evidence type="ECO:0000313" key="2">
    <source>
        <dbReference type="Proteomes" id="UP001162164"/>
    </source>
</evidence>
<gene>
    <name evidence="1" type="ORF">NQ317_004477</name>
</gene>
<dbReference type="EMBL" id="JAPWTJ010003361">
    <property type="protein sequence ID" value="KAJ8957791.1"/>
    <property type="molecule type" value="Genomic_DNA"/>
</dbReference>
<proteinExistence type="predicted"/>
<organism evidence="1 2">
    <name type="scientific">Molorchus minor</name>
    <dbReference type="NCBI Taxonomy" id="1323400"/>
    <lineage>
        <taxon>Eukaryota</taxon>
        <taxon>Metazoa</taxon>
        <taxon>Ecdysozoa</taxon>
        <taxon>Arthropoda</taxon>
        <taxon>Hexapoda</taxon>
        <taxon>Insecta</taxon>
        <taxon>Pterygota</taxon>
        <taxon>Neoptera</taxon>
        <taxon>Endopterygota</taxon>
        <taxon>Coleoptera</taxon>
        <taxon>Polyphaga</taxon>
        <taxon>Cucujiformia</taxon>
        <taxon>Chrysomeloidea</taxon>
        <taxon>Cerambycidae</taxon>
        <taxon>Lamiinae</taxon>
        <taxon>Monochamini</taxon>
        <taxon>Molorchus</taxon>
    </lineage>
</organism>
<evidence type="ECO:0000313" key="1">
    <source>
        <dbReference type="EMBL" id="KAJ8957791.1"/>
    </source>
</evidence>
<dbReference type="Proteomes" id="UP001162164">
    <property type="component" value="Unassembled WGS sequence"/>
</dbReference>
<reference evidence="1" key="1">
    <citation type="journal article" date="2023" name="Insect Mol. Biol.">
        <title>Genome sequencing provides insights into the evolution of gene families encoding plant cell wall-degrading enzymes in longhorned beetles.</title>
        <authorList>
            <person name="Shin N.R."/>
            <person name="Okamura Y."/>
            <person name="Kirsch R."/>
            <person name="Pauchet Y."/>
        </authorList>
    </citation>
    <scope>NUCLEOTIDE SEQUENCE</scope>
    <source>
        <strain evidence="1">MMC_N1</strain>
    </source>
</reference>
<name>A0ABQ9IR77_9CUCU</name>
<comment type="caution">
    <text evidence="1">The sequence shown here is derived from an EMBL/GenBank/DDBJ whole genome shotgun (WGS) entry which is preliminary data.</text>
</comment>
<keyword evidence="2" id="KW-1185">Reference proteome</keyword>
<sequence>MGRVVQAKTAVKSRKIVIYICAADSQVISRKTLPRTIKSCKCLYLETFYLPKHNCCVEKGALHNIIYPELRAHCRSRGYELHIVDLHWKTLLEKQQDHEFPELCIGELTSLNIFLEDPRLFIKINIRELISFYPLSFIPQSVNRKSQLKGLGNKAICHIFIKTTLRHLYILRISGIYQIKLVVVYQGMAPYLKHDSVKDKDYVESECDSDSSMDTSNELSKIYVWLIPLFSKNIIPTISGFEQYRVADMYGNGRLFPKEVID</sequence>